<dbReference type="InterPro" id="IPR002634">
    <property type="entry name" value="BolA"/>
</dbReference>
<organism evidence="4 5">
    <name type="scientific">Aureococcus anophagefferens</name>
    <name type="common">Harmful bloom alga</name>
    <dbReference type="NCBI Taxonomy" id="44056"/>
    <lineage>
        <taxon>Eukaryota</taxon>
        <taxon>Sar</taxon>
        <taxon>Stramenopiles</taxon>
        <taxon>Ochrophyta</taxon>
        <taxon>Pelagophyceae</taxon>
        <taxon>Pelagomonadales</taxon>
        <taxon>Pelagomonadaceae</taxon>
        <taxon>Aureococcus</taxon>
    </lineage>
</organism>
<reference evidence="4 5" key="1">
    <citation type="submission" date="2024-03" db="EMBL/GenBank/DDBJ databases">
        <title>Aureococcus anophagefferens CCMP1851 and Kratosvirus quantuckense: Draft genome of a second virus-susceptible host strain in the model system.</title>
        <authorList>
            <person name="Chase E."/>
            <person name="Truchon A.R."/>
            <person name="Schepens W."/>
            <person name="Wilhelm S.W."/>
        </authorList>
    </citation>
    <scope>NUCLEOTIDE SEQUENCE [LARGE SCALE GENOMIC DNA]</scope>
    <source>
        <strain evidence="4 5">CCMP1851</strain>
    </source>
</reference>
<evidence type="ECO:0000313" key="4">
    <source>
        <dbReference type="EMBL" id="KAK7254056.1"/>
    </source>
</evidence>
<dbReference type="PANTHER" id="PTHR46229">
    <property type="entry name" value="BOLA TRANSCRIPTION REGULATOR"/>
    <property type="match status" value="1"/>
</dbReference>
<keyword evidence="5" id="KW-1185">Reference proteome</keyword>
<dbReference type="Proteomes" id="UP001363151">
    <property type="component" value="Unassembled WGS sequence"/>
</dbReference>
<dbReference type="Pfam" id="PF01722">
    <property type="entry name" value="BolA"/>
    <property type="match status" value="1"/>
</dbReference>
<dbReference type="PIRSF" id="PIRSF003113">
    <property type="entry name" value="BolA"/>
    <property type="match status" value="1"/>
</dbReference>
<dbReference type="InterPro" id="IPR050961">
    <property type="entry name" value="BolA/IbaG_stress_morph_reg"/>
</dbReference>
<evidence type="ECO:0000256" key="3">
    <source>
        <dbReference type="SAM" id="MobiDB-lite"/>
    </source>
</evidence>
<proteinExistence type="inferred from homology"/>
<accession>A0ABR1GE21</accession>
<evidence type="ECO:0000256" key="1">
    <source>
        <dbReference type="ARBA" id="ARBA00005578"/>
    </source>
</evidence>
<sequence>MAGRARPGPAKILRAAGPRQLRIEQALAATFSPTVLEVLNESHGRHEDESHFKVIVVSDQFEGVKPLIKRHRMVTAAITKDTGGALDFHSLSVGAAKTPEEWAKADGVAASPKCAGGDGLPKRR</sequence>
<evidence type="ECO:0000256" key="2">
    <source>
        <dbReference type="RuleBase" id="RU003860"/>
    </source>
</evidence>
<dbReference type="EMBL" id="JBBJCI010000032">
    <property type="protein sequence ID" value="KAK7254056.1"/>
    <property type="molecule type" value="Genomic_DNA"/>
</dbReference>
<dbReference type="InterPro" id="IPR036065">
    <property type="entry name" value="BolA-like_sf"/>
</dbReference>
<protein>
    <recommendedName>
        <fullName evidence="6">BolA-like protein</fullName>
    </recommendedName>
</protein>
<comment type="similarity">
    <text evidence="1 2">Belongs to the BolA/IbaG family.</text>
</comment>
<feature type="region of interest" description="Disordered" evidence="3">
    <location>
        <begin position="101"/>
        <end position="124"/>
    </location>
</feature>
<dbReference type="Gene3D" id="3.10.20.90">
    <property type="entry name" value="Phosphatidylinositol 3-kinase Catalytic Subunit, Chain A, domain 1"/>
    <property type="match status" value="1"/>
</dbReference>
<evidence type="ECO:0000313" key="5">
    <source>
        <dbReference type="Proteomes" id="UP001363151"/>
    </source>
</evidence>
<evidence type="ECO:0008006" key="6">
    <source>
        <dbReference type="Google" id="ProtNLM"/>
    </source>
</evidence>
<gene>
    <name evidence="4" type="ORF">SO694_00008046</name>
</gene>
<comment type="caution">
    <text evidence="4">The sequence shown here is derived from an EMBL/GenBank/DDBJ whole genome shotgun (WGS) entry which is preliminary data.</text>
</comment>
<dbReference type="PANTHER" id="PTHR46229:SF2">
    <property type="entry name" value="BOLA-LIKE PROTEIN 1"/>
    <property type="match status" value="1"/>
</dbReference>
<dbReference type="SUPFAM" id="SSF82657">
    <property type="entry name" value="BolA-like"/>
    <property type="match status" value="1"/>
</dbReference>
<name>A0ABR1GE21_AURAN</name>